<dbReference type="RefSeq" id="WP_073168211.1">
    <property type="nucleotide sequence ID" value="NZ_FQZE01000010.1"/>
</dbReference>
<sequence length="330" mass="37033">MTKLQTKYLGLNLKNPLVAASSGITNSVEKIKKLEEAGIGAVILKSVFEEQINNEVTSMLLQDSHNASYPEAEDYIKHYMRDNTLTKHIRLIEEAKKAVDIPIIASVNCVSASEWTTFAKDFQEAGADALELNIFYVPVDRHEEPGAIERLYLDVLQKVRKEVSIPVSVKIGLYHSNIIGMVDRLKAGGAKGVVMFNRFYEPDIDLDKLELTSSEVFSSPVEIRHTLRWVGLVTSQVPEIDIAASTGIHDGKSVIKQILAGAKVAQLCSTLYVNGNEVIPSMISELTAFMKKWNFLRPEDFRGRLSYKNIPDPMVYERSQFMKYFSNKGK</sequence>
<evidence type="ECO:0000256" key="6">
    <source>
        <dbReference type="ARBA" id="ARBA00023002"/>
    </source>
</evidence>
<comment type="catalytic activity">
    <reaction evidence="8">
        <text>5,6-dihydrouracil + NAD(+) = uracil + NADH + H(+)</text>
        <dbReference type="Rhea" id="RHEA:20189"/>
        <dbReference type="ChEBI" id="CHEBI:15378"/>
        <dbReference type="ChEBI" id="CHEBI:15901"/>
        <dbReference type="ChEBI" id="CHEBI:17568"/>
        <dbReference type="ChEBI" id="CHEBI:57540"/>
        <dbReference type="ChEBI" id="CHEBI:57945"/>
        <dbReference type="EC" id="1.3.1.1"/>
    </reaction>
</comment>
<comment type="catalytic activity">
    <reaction evidence="7">
        <text>5,6-dihydrothymine + NAD(+) = thymine + NADH + H(+)</text>
        <dbReference type="Rhea" id="RHEA:28791"/>
        <dbReference type="ChEBI" id="CHEBI:15378"/>
        <dbReference type="ChEBI" id="CHEBI:17821"/>
        <dbReference type="ChEBI" id="CHEBI:27468"/>
        <dbReference type="ChEBI" id="CHEBI:57540"/>
        <dbReference type="ChEBI" id="CHEBI:57945"/>
        <dbReference type="EC" id="1.3.1.1"/>
    </reaction>
</comment>
<evidence type="ECO:0000256" key="1">
    <source>
        <dbReference type="ARBA" id="ARBA00001917"/>
    </source>
</evidence>
<keyword evidence="6" id="KW-0560">Oxidoreductase</keyword>
<protein>
    <recommendedName>
        <fullName evidence="11">dihydrouracil dehydrogenase (NAD(+))</fullName>
        <ecNumber evidence="11">1.3.1.1</ecNumber>
    </recommendedName>
</protein>
<dbReference type="OrthoDB" id="9794954at2"/>
<dbReference type="InterPro" id="IPR005720">
    <property type="entry name" value="Dihydroorotate_DH_cat"/>
</dbReference>
<dbReference type="GO" id="GO:0004152">
    <property type="term" value="F:dihydroorotate dehydrogenase activity"/>
    <property type="evidence" value="ECO:0007669"/>
    <property type="project" value="InterPro"/>
</dbReference>
<dbReference type="AlphaFoldDB" id="A0A1M6G427"/>
<evidence type="ECO:0000256" key="8">
    <source>
        <dbReference type="ARBA" id="ARBA00048792"/>
    </source>
</evidence>
<dbReference type="Proteomes" id="UP000184050">
    <property type="component" value="Unassembled WGS sequence"/>
</dbReference>
<dbReference type="Pfam" id="PF01180">
    <property type="entry name" value="DHO_dh"/>
    <property type="match status" value="1"/>
</dbReference>
<evidence type="ECO:0000256" key="10">
    <source>
        <dbReference type="ARBA" id="ARBA00049714"/>
    </source>
</evidence>
<feature type="domain" description="Dihydroorotate dehydrogenase catalytic" evidence="12">
    <location>
        <begin position="4"/>
        <end position="290"/>
    </location>
</feature>
<keyword evidence="4" id="KW-0288">FMN</keyword>
<dbReference type="GO" id="GO:0004159">
    <property type="term" value="F:dihydropyrimidine dehydrogenase (NAD+) activity"/>
    <property type="evidence" value="ECO:0007669"/>
    <property type="project" value="UniProtKB-EC"/>
</dbReference>
<dbReference type="SUPFAM" id="SSF51395">
    <property type="entry name" value="FMN-linked oxidoreductases"/>
    <property type="match status" value="1"/>
</dbReference>
<evidence type="ECO:0000256" key="11">
    <source>
        <dbReference type="ARBA" id="ARBA00049728"/>
    </source>
</evidence>
<dbReference type="STRING" id="1168035.SAMN05444280_11018"/>
<comment type="function">
    <text evidence="9">Involved in pyrimidine base degradation. Catalyzes physiologically the reduction of uracil to 5,6-dihydrouracil (DHU) by using NADH as a specific cosubstrate. It also catalyzes the reverse reaction and the reduction of thymine to 5,6-dihydrothymine (DHT).</text>
</comment>
<dbReference type="GO" id="GO:0044205">
    <property type="term" value="P:'de novo' UMP biosynthetic process"/>
    <property type="evidence" value="ECO:0007669"/>
    <property type="project" value="UniProtKB-UniPathway"/>
</dbReference>
<dbReference type="GO" id="GO:0006210">
    <property type="term" value="P:thymine catabolic process"/>
    <property type="evidence" value="ECO:0007669"/>
    <property type="project" value="TreeGrafter"/>
</dbReference>
<organism evidence="13 14">
    <name type="scientific">Tangfeifania diversioriginum</name>
    <dbReference type="NCBI Taxonomy" id="1168035"/>
    <lineage>
        <taxon>Bacteria</taxon>
        <taxon>Pseudomonadati</taxon>
        <taxon>Bacteroidota</taxon>
        <taxon>Bacteroidia</taxon>
        <taxon>Marinilabiliales</taxon>
        <taxon>Prolixibacteraceae</taxon>
        <taxon>Tangfeifania</taxon>
    </lineage>
</organism>
<evidence type="ECO:0000256" key="3">
    <source>
        <dbReference type="ARBA" id="ARBA00022630"/>
    </source>
</evidence>
<dbReference type="PANTHER" id="PTHR43073">
    <property type="entry name" value="DIHYDROPYRIMIDINE DEHYDROGENASE [NADP(+)]"/>
    <property type="match status" value="1"/>
</dbReference>
<gene>
    <name evidence="13" type="ORF">SAMN05444280_11018</name>
</gene>
<evidence type="ECO:0000259" key="12">
    <source>
        <dbReference type="Pfam" id="PF01180"/>
    </source>
</evidence>
<evidence type="ECO:0000313" key="14">
    <source>
        <dbReference type="Proteomes" id="UP000184050"/>
    </source>
</evidence>
<dbReference type="PANTHER" id="PTHR43073:SF2">
    <property type="entry name" value="DIHYDROPYRIMIDINE DEHYDROGENASE [NADP(+)]"/>
    <property type="match status" value="1"/>
</dbReference>
<dbReference type="NCBIfam" id="NF005741">
    <property type="entry name" value="PRK07565.1"/>
    <property type="match status" value="1"/>
</dbReference>
<reference evidence="13 14" key="1">
    <citation type="submission" date="2016-11" db="EMBL/GenBank/DDBJ databases">
        <authorList>
            <person name="Jaros S."/>
            <person name="Januszkiewicz K."/>
            <person name="Wedrychowicz H."/>
        </authorList>
    </citation>
    <scope>NUCLEOTIDE SEQUENCE [LARGE SCALE GENOMIC DNA]</scope>
    <source>
        <strain evidence="13 14">DSM 27063</strain>
    </source>
</reference>
<dbReference type="EMBL" id="FQZE01000010">
    <property type="protein sequence ID" value="SHJ04577.1"/>
    <property type="molecule type" value="Genomic_DNA"/>
</dbReference>
<dbReference type="UniPathway" id="UPA00070"/>
<accession>A0A1M6G427</accession>
<dbReference type="GO" id="GO:0002058">
    <property type="term" value="F:uracil binding"/>
    <property type="evidence" value="ECO:0007669"/>
    <property type="project" value="TreeGrafter"/>
</dbReference>
<evidence type="ECO:0000256" key="4">
    <source>
        <dbReference type="ARBA" id="ARBA00022643"/>
    </source>
</evidence>
<keyword evidence="5" id="KW-0665">Pyrimidine biosynthesis</keyword>
<comment type="subunit">
    <text evidence="10">Heterotetramer of 2 PreA and 2 PreT subunits.</text>
</comment>
<evidence type="ECO:0000313" key="13">
    <source>
        <dbReference type="EMBL" id="SHJ04577.1"/>
    </source>
</evidence>
<dbReference type="EC" id="1.3.1.1" evidence="11"/>
<keyword evidence="14" id="KW-1185">Reference proteome</keyword>
<evidence type="ECO:0000256" key="7">
    <source>
        <dbReference type="ARBA" id="ARBA00047685"/>
    </source>
</evidence>
<keyword evidence="3" id="KW-0285">Flavoprotein</keyword>
<dbReference type="Gene3D" id="3.20.20.70">
    <property type="entry name" value="Aldolase class I"/>
    <property type="match status" value="1"/>
</dbReference>
<dbReference type="GO" id="GO:0005737">
    <property type="term" value="C:cytoplasm"/>
    <property type="evidence" value="ECO:0007669"/>
    <property type="project" value="InterPro"/>
</dbReference>
<dbReference type="InterPro" id="IPR013785">
    <property type="entry name" value="Aldolase_TIM"/>
</dbReference>
<evidence type="ECO:0000256" key="2">
    <source>
        <dbReference type="ARBA" id="ARBA00004725"/>
    </source>
</evidence>
<proteinExistence type="predicted"/>
<dbReference type="GO" id="GO:0050661">
    <property type="term" value="F:NADP binding"/>
    <property type="evidence" value="ECO:0007669"/>
    <property type="project" value="TreeGrafter"/>
</dbReference>
<dbReference type="InterPro" id="IPR012135">
    <property type="entry name" value="Dihydroorotate_DH_1_2"/>
</dbReference>
<dbReference type="GO" id="GO:0006212">
    <property type="term" value="P:uracil catabolic process"/>
    <property type="evidence" value="ECO:0007669"/>
    <property type="project" value="TreeGrafter"/>
</dbReference>
<comment type="pathway">
    <text evidence="2">Pyrimidine metabolism; UMP biosynthesis via de novo pathway.</text>
</comment>
<evidence type="ECO:0000256" key="9">
    <source>
        <dbReference type="ARBA" id="ARBA00049578"/>
    </source>
</evidence>
<dbReference type="PIRSF" id="PIRSF000164">
    <property type="entry name" value="DHO_oxidase"/>
    <property type="match status" value="1"/>
</dbReference>
<evidence type="ECO:0000256" key="5">
    <source>
        <dbReference type="ARBA" id="ARBA00022975"/>
    </source>
</evidence>
<comment type="cofactor">
    <cofactor evidence="1">
        <name>FMN</name>
        <dbReference type="ChEBI" id="CHEBI:58210"/>
    </cofactor>
</comment>
<name>A0A1M6G427_9BACT</name>